<protein>
    <recommendedName>
        <fullName evidence="4">Transmembrane protein</fullName>
    </recommendedName>
</protein>
<organism evidence="2 3">
    <name type="scientific">Periconia digitata</name>
    <dbReference type="NCBI Taxonomy" id="1303443"/>
    <lineage>
        <taxon>Eukaryota</taxon>
        <taxon>Fungi</taxon>
        <taxon>Dikarya</taxon>
        <taxon>Ascomycota</taxon>
        <taxon>Pezizomycotina</taxon>
        <taxon>Dothideomycetes</taxon>
        <taxon>Pleosporomycetidae</taxon>
        <taxon>Pleosporales</taxon>
        <taxon>Massarineae</taxon>
        <taxon>Periconiaceae</taxon>
        <taxon>Periconia</taxon>
    </lineage>
</organism>
<gene>
    <name evidence="2" type="ORF">PDIGIT_LOCUS8762</name>
</gene>
<proteinExistence type="predicted"/>
<evidence type="ECO:0000256" key="1">
    <source>
        <dbReference type="SAM" id="Phobius"/>
    </source>
</evidence>
<evidence type="ECO:0008006" key="4">
    <source>
        <dbReference type="Google" id="ProtNLM"/>
    </source>
</evidence>
<sequence>MGCFCFLFVPAQLFKVSRRGWLAGLSEGRGVVLVVGLSSGWLVAALCVGGKMVDMLLKGRRLIRLVLEG</sequence>
<keyword evidence="3" id="KW-1185">Reference proteome</keyword>
<evidence type="ECO:0000313" key="3">
    <source>
        <dbReference type="Proteomes" id="UP001152607"/>
    </source>
</evidence>
<dbReference type="EMBL" id="CAOQHR010000006">
    <property type="protein sequence ID" value="CAI6335677.1"/>
    <property type="molecule type" value="Genomic_DNA"/>
</dbReference>
<dbReference type="AlphaFoldDB" id="A0A9W4XWA3"/>
<comment type="caution">
    <text evidence="2">The sequence shown here is derived from an EMBL/GenBank/DDBJ whole genome shotgun (WGS) entry which is preliminary data.</text>
</comment>
<evidence type="ECO:0000313" key="2">
    <source>
        <dbReference type="EMBL" id="CAI6335677.1"/>
    </source>
</evidence>
<dbReference type="Proteomes" id="UP001152607">
    <property type="component" value="Unassembled WGS sequence"/>
</dbReference>
<keyword evidence="1" id="KW-0812">Transmembrane</keyword>
<accession>A0A9W4XWA3</accession>
<reference evidence="2" key="1">
    <citation type="submission" date="2023-01" db="EMBL/GenBank/DDBJ databases">
        <authorList>
            <person name="Van Ghelder C."/>
            <person name="Rancurel C."/>
        </authorList>
    </citation>
    <scope>NUCLEOTIDE SEQUENCE</scope>
    <source>
        <strain evidence="2">CNCM I-4278</strain>
    </source>
</reference>
<feature type="transmembrane region" description="Helical" evidence="1">
    <location>
        <begin position="29"/>
        <end position="53"/>
    </location>
</feature>
<keyword evidence="1" id="KW-1133">Transmembrane helix</keyword>
<name>A0A9W4XWA3_9PLEO</name>
<keyword evidence="1" id="KW-0472">Membrane</keyword>